<reference evidence="2" key="2">
    <citation type="submission" date="2022-09" db="EMBL/GenBank/DDBJ databases">
        <title>Biosynthetic gene clusters of Dactylosporangioum fulvum.</title>
        <authorList>
            <person name="Caradec T."/>
        </authorList>
    </citation>
    <scope>NUCLEOTIDE SEQUENCE</scope>
    <source>
        <strain evidence="2">NRRL B-16292</strain>
    </source>
</reference>
<evidence type="ECO:0000313" key="3">
    <source>
        <dbReference type="Proteomes" id="UP001059617"/>
    </source>
</evidence>
<reference evidence="2" key="1">
    <citation type="submission" date="2021-04" db="EMBL/GenBank/DDBJ databases">
        <authorList>
            <person name="Hartkoorn R.C."/>
            <person name="Beaudoing E."/>
            <person name="Hot D."/>
        </authorList>
    </citation>
    <scope>NUCLEOTIDE SEQUENCE</scope>
    <source>
        <strain evidence="2">NRRL B-16292</strain>
    </source>
</reference>
<name>A0ABY5W179_9ACTN</name>
<proteinExistence type="predicted"/>
<keyword evidence="1" id="KW-0472">Membrane</keyword>
<feature type="transmembrane region" description="Helical" evidence="1">
    <location>
        <begin position="61"/>
        <end position="83"/>
    </location>
</feature>
<feature type="transmembrane region" description="Helical" evidence="1">
    <location>
        <begin position="6"/>
        <end position="22"/>
    </location>
</feature>
<accession>A0ABY5W179</accession>
<feature type="transmembrane region" description="Helical" evidence="1">
    <location>
        <begin position="210"/>
        <end position="227"/>
    </location>
</feature>
<keyword evidence="1" id="KW-1133">Transmembrane helix</keyword>
<feature type="transmembrane region" description="Helical" evidence="1">
    <location>
        <begin position="103"/>
        <end position="122"/>
    </location>
</feature>
<evidence type="ECO:0000256" key="1">
    <source>
        <dbReference type="SAM" id="Phobius"/>
    </source>
</evidence>
<organism evidence="2 3">
    <name type="scientific">Dactylosporangium fulvum</name>
    <dbReference type="NCBI Taxonomy" id="53359"/>
    <lineage>
        <taxon>Bacteria</taxon>
        <taxon>Bacillati</taxon>
        <taxon>Actinomycetota</taxon>
        <taxon>Actinomycetes</taxon>
        <taxon>Micromonosporales</taxon>
        <taxon>Micromonosporaceae</taxon>
        <taxon>Dactylosporangium</taxon>
    </lineage>
</organism>
<dbReference type="Pfam" id="PF14296">
    <property type="entry name" value="O-ag_pol_Wzy"/>
    <property type="match status" value="1"/>
</dbReference>
<sequence>MSVDPWYAVALAGLTVPVLLLVRGRRDLLAYLAAYFFVFGFGPVVSYLLGGSIYFGTNTMLIGRASLGLLLAFAGVLAAGLLVRQRTDLSDPAKGAAEHHFPLVPVVLVALSLYAAVVLVLGGSGFLAGTKLDRIGVAGPGHYDYLLLEMLACSLYFMAARTSVGRFAYRLNLAVYVVYCVSTGERDFVFVLFALILHRELVSGRGFTRPVVWGLALLLGATALFSLRGGGPADAGQVLNQGSVLFVDTWVMTHVPSVDPYAHGATYLDALVNLVPGHAQVPLSQWLVDRYAPGSDSGYGFSLTGEAYLNFGLAGIPVLFAGLTLVHRLLVNRIDRAPVHAYASLLFTIAWMYGFRGESASMLKTCVYGLVFYGLIRLVSVSVKDRSPEEVLRSCA</sequence>
<dbReference type="RefSeq" id="WP_259861075.1">
    <property type="nucleotide sequence ID" value="NZ_BAAAST010000047.1"/>
</dbReference>
<keyword evidence="1" id="KW-0812">Transmembrane</keyword>
<feature type="transmembrane region" description="Helical" evidence="1">
    <location>
        <begin position="366"/>
        <end position="383"/>
    </location>
</feature>
<dbReference type="InterPro" id="IPR029468">
    <property type="entry name" value="O-ag_pol_Wzy"/>
</dbReference>
<evidence type="ECO:0000313" key="2">
    <source>
        <dbReference type="EMBL" id="UWP83292.1"/>
    </source>
</evidence>
<dbReference type="EMBL" id="CP073720">
    <property type="protein sequence ID" value="UWP83292.1"/>
    <property type="molecule type" value="Genomic_DNA"/>
</dbReference>
<gene>
    <name evidence="2" type="primary">wzy</name>
    <name evidence="2" type="ORF">Dfulv_03020</name>
</gene>
<feature type="transmembrane region" description="Helical" evidence="1">
    <location>
        <begin position="171"/>
        <end position="198"/>
    </location>
</feature>
<keyword evidence="3" id="KW-1185">Reference proteome</keyword>
<dbReference type="Proteomes" id="UP001059617">
    <property type="component" value="Chromosome"/>
</dbReference>
<feature type="transmembrane region" description="Helical" evidence="1">
    <location>
        <begin position="307"/>
        <end position="331"/>
    </location>
</feature>
<feature type="transmembrane region" description="Helical" evidence="1">
    <location>
        <begin position="29"/>
        <end position="49"/>
    </location>
</feature>
<protein>
    <submittedName>
        <fullName evidence="2">O-antigen polysaccharide polymerase Wzy</fullName>
    </submittedName>
</protein>
<feature type="transmembrane region" description="Helical" evidence="1">
    <location>
        <begin position="337"/>
        <end position="354"/>
    </location>
</feature>